<dbReference type="InterPro" id="IPR036388">
    <property type="entry name" value="WH-like_DNA-bd_sf"/>
</dbReference>
<evidence type="ECO:0000256" key="2">
    <source>
        <dbReference type="ARBA" id="ARBA00023125"/>
    </source>
</evidence>
<dbReference type="Gene3D" id="1.10.10.10">
    <property type="entry name" value="Winged helix-like DNA-binding domain superfamily/Winged helix DNA-binding domain"/>
    <property type="match status" value="1"/>
</dbReference>
<name>A0ABY8FQM4_9SPHN</name>
<dbReference type="CDD" id="cd00038">
    <property type="entry name" value="CAP_ED"/>
    <property type="match status" value="1"/>
</dbReference>
<dbReference type="PRINTS" id="PR00034">
    <property type="entry name" value="HTHCRP"/>
</dbReference>
<dbReference type="InterPro" id="IPR036390">
    <property type="entry name" value="WH_DNA-bd_sf"/>
</dbReference>
<dbReference type="PROSITE" id="PS51063">
    <property type="entry name" value="HTH_CRP_2"/>
    <property type="match status" value="1"/>
</dbReference>
<dbReference type="SUPFAM" id="SSF51206">
    <property type="entry name" value="cAMP-binding domain-like"/>
    <property type="match status" value="1"/>
</dbReference>
<evidence type="ECO:0000256" key="3">
    <source>
        <dbReference type="ARBA" id="ARBA00023163"/>
    </source>
</evidence>
<organism evidence="5 6">
    <name type="scientific">Altererythrobacter arenosus</name>
    <dbReference type="NCBI Taxonomy" id="3032592"/>
    <lineage>
        <taxon>Bacteria</taxon>
        <taxon>Pseudomonadati</taxon>
        <taxon>Pseudomonadota</taxon>
        <taxon>Alphaproteobacteria</taxon>
        <taxon>Sphingomonadales</taxon>
        <taxon>Erythrobacteraceae</taxon>
        <taxon>Altererythrobacter</taxon>
    </lineage>
</organism>
<dbReference type="InterPro" id="IPR018335">
    <property type="entry name" value="Tscrpt_reg_HTH_Crp-type_CS"/>
</dbReference>
<sequence length="228" mass="24800">MDVRKVTDEFLKTAFDVECGSRASRQLGEIARLLTPCRGTSAAIERDREQIVFVASGATKLVASASDNREQVVAFHFGGDIISIPADGMHAYTLFALADSTLLIFPASEFKACALSHPAVLRAMLERTQTALYRCRDKAVDLGRKNAKERLAGFLVAMSERIGRTANGKCRIELPMSRRDIGDSLGLTIETISRQFSELKQAGLIVTEGRSGVTVQDPAKLLTMAGHI</sequence>
<dbReference type="Proteomes" id="UP001215827">
    <property type="component" value="Chromosome"/>
</dbReference>
<keyword evidence="1" id="KW-0805">Transcription regulation</keyword>
<evidence type="ECO:0000313" key="6">
    <source>
        <dbReference type="Proteomes" id="UP001215827"/>
    </source>
</evidence>
<dbReference type="SUPFAM" id="SSF46785">
    <property type="entry name" value="Winged helix' DNA-binding domain"/>
    <property type="match status" value="1"/>
</dbReference>
<dbReference type="InterPro" id="IPR014710">
    <property type="entry name" value="RmlC-like_jellyroll"/>
</dbReference>
<keyword evidence="6" id="KW-1185">Reference proteome</keyword>
<evidence type="ECO:0000256" key="1">
    <source>
        <dbReference type="ARBA" id="ARBA00023015"/>
    </source>
</evidence>
<dbReference type="InterPro" id="IPR012318">
    <property type="entry name" value="HTH_CRP"/>
</dbReference>
<gene>
    <name evidence="5" type="ORF">P7228_09335</name>
</gene>
<keyword evidence="2" id="KW-0238">DNA-binding</keyword>
<feature type="domain" description="HTH crp-type" evidence="4">
    <location>
        <begin position="145"/>
        <end position="219"/>
    </location>
</feature>
<evidence type="ECO:0000313" key="5">
    <source>
        <dbReference type="EMBL" id="WFL76203.1"/>
    </source>
</evidence>
<dbReference type="PROSITE" id="PS00042">
    <property type="entry name" value="HTH_CRP_1"/>
    <property type="match status" value="1"/>
</dbReference>
<dbReference type="SMART" id="SM00419">
    <property type="entry name" value="HTH_CRP"/>
    <property type="match status" value="1"/>
</dbReference>
<proteinExistence type="predicted"/>
<dbReference type="RefSeq" id="WP_278014969.1">
    <property type="nucleotide sequence ID" value="NZ_CP121106.1"/>
</dbReference>
<dbReference type="CDD" id="cd00092">
    <property type="entry name" value="HTH_CRP"/>
    <property type="match status" value="1"/>
</dbReference>
<accession>A0ABY8FQM4</accession>
<protein>
    <submittedName>
        <fullName evidence="5">Helix-turn-helix domain-containing protein</fullName>
    </submittedName>
</protein>
<dbReference type="InterPro" id="IPR018490">
    <property type="entry name" value="cNMP-bd_dom_sf"/>
</dbReference>
<dbReference type="EMBL" id="CP121106">
    <property type="protein sequence ID" value="WFL76203.1"/>
    <property type="molecule type" value="Genomic_DNA"/>
</dbReference>
<reference evidence="5 6" key="1">
    <citation type="submission" date="2023-03" db="EMBL/GenBank/DDBJ databases">
        <title>Altererythrobacter sp. CAU 1644 isolated from sand.</title>
        <authorList>
            <person name="Kim W."/>
        </authorList>
    </citation>
    <scope>NUCLEOTIDE SEQUENCE [LARGE SCALE GENOMIC DNA]</scope>
    <source>
        <strain evidence="5 6">CAU 1644</strain>
    </source>
</reference>
<dbReference type="Pfam" id="PF13545">
    <property type="entry name" value="HTH_Crp_2"/>
    <property type="match status" value="1"/>
</dbReference>
<evidence type="ECO:0000259" key="4">
    <source>
        <dbReference type="PROSITE" id="PS51063"/>
    </source>
</evidence>
<dbReference type="Gene3D" id="2.60.120.10">
    <property type="entry name" value="Jelly Rolls"/>
    <property type="match status" value="1"/>
</dbReference>
<dbReference type="InterPro" id="IPR000595">
    <property type="entry name" value="cNMP-bd_dom"/>
</dbReference>
<keyword evidence="3" id="KW-0804">Transcription</keyword>